<evidence type="ECO:0000259" key="9">
    <source>
        <dbReference type="PROSITE" id="PS52035"/>
    </source>
</evidence>
<evidence type="ECO:0000256" key="3">
    <source>
        <dbReference type="ARBA" id="ARBA00022670"/>
    </source>
</evidence>
<feature type="transmembrane region" description="Helical" evidence="8">
    <location>
        <begin position="693"/>
        <end position="716"/>
    </location>
</feature>
<sequence length="743" mass="84090">MKQLARLSGFIRFFVIVTAVCMSRAFGRVVEPERGLHATGEQISTIPDDYLELRTHDIDLGIESQDLRRILYSLNRGSLRNFPTLSEATIIMDNLASQFGASYIKRYIIGKSYEGRPIEAYRIGFFGKENDTESEDSYPNIKSGDKPAFLLTSMHHSREPAGLTTGIYFVSKLLEDAVYKQDPASYFLLSNIEIWYVPFVNPDGYAAIERTRNFAIRKNQRKTCNSGRPDEDGVDINRNYDYGFDNSLISKCDPQEYSGEYPFSEPETRAIRDLVVNVKNFNTAVNLHTFGDLWTIPWNCCKNKDLSERAANIYNELRYEILISSPSCILRTLFHVKGPFFINSVTKGFSTSFFTKSRNEFENISKYCFSSAARNPIMDYEASGEADDYLLGVHNIISLSPEIGSDYFGFYPPQSEIFPVAKKYYSQILAVASKSTIELSISSALHIQKYDTLGNGRLDLSLFNSGLSTVCSKRNTPPQNANKANDGCHSVLAWELLTSNCDQFSEFDPGNTLFGNYSAGFRYRSSNLRDWSSIVNNTDDCNTRQLLISFNKKNNKEQGREDFQFIKGFTFSGSIEPRSSRGFKLKFRYKNPLNVVPFDLNQNSNFIIHACFAIFKSEYTDNICQCGFIKFPNGNSHSNTALIVQSTSSDHLCGQLHANKNEFLPYSDPVEEYSGRRDIIFLSRESAYTAVNLTYVSVCIIMVTVVTAISILYSIVYKKYYIDSVKTVNNHIAPVVSEALCKA</sequence>
<evidence type="ECO:0000256" key="7">
    <source>
        <dbReference type="PROSITE-ProRule" id="PRU01379"/>
    </source>
</evidence>
<keyword evidence="6" id="KW-0482">Metalloprotease</keyword>
<feature type="domain" description="Peptidase M14" evidence="9">
    <location>
        <begin position="81"/>
        <end position="435"/>
    </location>
</feature>
<accession>A0ABQ8P4Y9</accession>
<comment type="caution">
    <text evidence="10">The sequence shown here is derived from an EMBL/GenBank/DDBJ whole genome shotgun (WGS) entry which is preliminary data.</text>
</comment>
<evidence type="ECO:0000313" key="10">
    <source>
        <dbReference type="EMBL" id="KAJ1607871.1"/>
    </source>
</evidence>
<evidence type="ECO:0000313" key="11">
    <source>
        <dbReference type="Proteomes" id="UP001071777"/>
    </source>
</evidence>
<organism evidence="10 11">
    <name type="scientific">Cryptosporidium canis</name>
    <dbReference type="NCBI Taxonomy" id="195482"/>
    <lineage>
        <taxon>Eukaryota</taxon>
        <taxon>Sar</taxon>
        <taxon>Alveolata</taxon>
        <taxon>Apicomplexa</taxon>
        <taxon>Conoidasida</taxon>
        <taxon>Coccidia</taxon>
        <taxon>Eucoccidiorida</taxon>
        <taxon>Eimeriorina</taxon>
        <taxon>Cryptosporidiidae</taxon>
        <taxon>Cryptosporidium</taxon>
    </lineage>
</organism>
<dbReference type="SMART" id="SM00631">
    <property type="entry name" value="Zn_pept"/>
    <property type="match status" value="1"/>
</dbReference>
<keyword evidence="8" id="KW-0472">Membrane</keyword>
<keyword evidence="10" id="KW-0121">Carboxypeptidase</keyword>
<gene>
    <name evidence="10" type="ORF">OJ252_2693</name>
</gene>
<dbReference type="PANTHER" id="PTHR11705:SF143">
    <property type="entry name" value="SLL0236 PROTEIN"/>
    <property type="match status" value="1"/>
</dbReference>
<dbReference type="EMBL" id="JAPCXB010000111">
    <property type="protein sequence ID" value="KAJ1607871.1"/>
    <property type="molecule type" value="Genomic_DNA"/>
</dbReference>
<dbReference type="GO" id="GO:0004180">
    <property type="term" value="F:carboxypeptidase activity"/>
    <property type="evidence" value="ECO:0007669"/>
    <property type="project" value="UniProtKB-KW"/>
</dbReference>
<reference evidence="10" key="1">
    <citation type="submission" date="2022-10" db="EMBL/GenBank/DDBJ databases">
        <title>Adaptive evolution leads to modifications in subtelomeric GC content in a zoonotic Cryptosporidium species.</title>
        <authorList>
            <person name="Li J."/>
            <person name="Feng Y."/>
            <person name="Xiao L."/>
        </authorList>
    </citation>
    <scope>NUCLEOTIDE SEQUENCE</scope>
    <source>
        <strain evidence="10">25894</strain>
    </source>
</reference>
<keyword evidence="3" id="KW-0645">Protease</keyword>
<comment type="similarity">
    <text evidence="2 7">Belongs to the peptidase M14 family.</text>
</comment>
<dbReference type="Pfam" id="PF00246">
    <property type="entry name" value="Peptidase_M14"/>
    <property type="match status" value="1"/>
</dbReference>
<dbReference type="PANTHER" id="PTHR11705">
    <property type="entry name" value="PROTEASE FAMILY M14 CARBOXYPEPTIDASE A,B"/>
    <property type="match status" value="1"/>
</dbReference>
<dbReference type="SUPFAM" id="SSF53187">
    <property type="entry name" value="Zn-dependent exopeptidases"/>
    <property type="match status" value="1"/>
</dbReference>
<feature type="active site" description="Proton donor/acceptor" evidence="7">
    <location>
        <position position="402"/>
    </location>
</feature>
<comment type="cofactor">
    <cofactor evidence="1">
        <name>Zn(2+)</name>
        <dbReference type="ChEBI" id="CHEBI:29105"/>
    </cofactor>
</comment>
<dbReference type="Proteomes" id="UP001071777">
    <property type="component" value="Unassembled WGS sequence"/>
</dbReference>
<evidence type="ECO:0000256" key="5">
    <source>
        <dbReference type="ARBA" id="ARBA00022833"/>
    </source>
</evidence>
<keyword evidence="11" id="KW-1185">Reference proteome</keyword>
<dbReference type="PRINTS" id="PR00765">
    <property type="entry name" value="CRBOXYPTASEA"/>
</dbReference>
<evidence type="ECO:0000256" key="1">
    <source>
        <dbReference type="ARBA" id="ARBA00001947"/>
    </source>
</evidence>
<dbReference type="Gene3D" id="3.40.630.10">
    <property type="entry name" value="Zn peptidases"/>
    <property type="match status" value="1"/>
</dbReference>
<protein>
    <submittedName>
        <fullName evidence="10">Carboxypeptidase</fullName>
    </submittedName>
</protein>
<evidence type="ECO:0000256" key="4">
    <source>
        <dbReference type="ARBA" id="ARBA00022801"/>
    </source>
</evidence>
<evidence type="ECO:0000256" key="8">
    <source>
        <dbReference type="SAM" id="Phobius"/>
    </source>
</evidence>
<name>A0ABQ8P4Y9_9CRYT</name>
<dbReference type="InterPro" id="IPR000834">
    <property type="entry name" value="Peptidase_M14"/>
</dbReference>
<dbReference type="PROSITE" id="PS52035">
    <property type="entry name" value="PEPTIDASE_M14"/>
    <property type="match status" value="1"/>
</dbReference>
<proteinExistence type="inferred from homology"/>
<keyword evidence="8" id="KW-0812">Transmembrane</keyword>
<keyword evidence="8" id="KW-1133">Transmembrane helix</keyword>
<evidence type="ECO:0000256" key="2">
    <source>
        <dbReference type="ARBA" id="ARBA00005988"/>
    </source>
</evidence>
<keyword evidence="5" id="KW-0862">Zinc</keyword>
<evidence type="ECO:0000256" key="6">
    <source>
        <dbReference type="ARBA" id="ARBA00023049"/>
    </source>
</evidence>
<keyword evidence="4" id="KW-0378">Hydrolase</keyword>